<protein>
    <recommendedName>
        <fullName evidence="7">Cytosine-specific methyltransferase</fullName>
        <ecNumber evidence="7">2.1.1.37</ecNumber>
    </recommendedName>
</protein>
<name>A0AAW6AN83_9ACTN</name>
<dbReference type="PANTHER" id="PTHR10629">
    <property type="entry name" value="CYTOSINE-SPECIFIC METHYLTRANSFERASE"/>
    <property type="match status" value="1"/>
</dbReference>
<evidence type="ECO:0000256" key="4">
    <source>
        <dbReference type="ARBA" id="ARBA00022747"/>
    </source>
</evidence>
<dbReference type="GO" id="GO:0003886">
    <property type="term" value="F:DNA (cytosine-5-)-methyltransferase activity"/>
    <property type="evidence" value="ECO:0007669"/>
    <property type="project" value="UniProtKB-EC"/>
</dbReference>
<accession>A0AAW6AN83</accession>
<dbReference type="SUPFAM" id="SSF53335">
    <property type="entry name" value="S-adenosyl-L-methionine-dependent methyltransferases"/>
    <property type="match status" value="1"/>
</dbReference>
<gene>
    <name evidence="8" type="ORF">PMW86_04310</name>
</gene>
<dbReference type="RefSeq" id="WP_195520883.1">
    <property type="nucleotide sequence ID" value="NZ_JADMOP010000010.1"/>
</dbReference>
<dbReference type="AlphaFoldDB" id="A0AAW6AN83"/>
<dbReference type="Proteomes" id="UP001212741">
    <property type="component" value="Unassembled WGS sequence"/>
</dbReference>
<comment type="similarity">
    <text evidence="5 6">Belongs to the class I-like SAM-binding methyltransferase superfamily. C5-methyltransferase family.</text>
</comment>
<dbReference type="InterPro" id="IPR029063">
    <property type="entry name" value="SAM-dependent_MTases_sf"/>
</dbReference>
<sequence>MKRFVSLYSGAGGLDLGFIAAGFTPVFANDINPDAMKTYAAAMDAISKKTGKTLSHRIVTGDIREVEELPGRGSAELVIGGPPCQGFSVAGKMDPNDPRSRHVFDFLGMVERVQPQAFVMENVKALAKNKRWAGTIADIRKKAEEIGYKTNLEVLNSANYGVPQTRERMFLVGIKDPCIEYNYPQPTVKEWVGVADALRGLPPLGEPGNDQTCKAKVTTAKSPVLRPSPFAGMLFNGQGRPMDMDKPAPTLPASMGGNRTPIVDQETLETGATQWVEKYHEELQKGGKVADSVPPRLRRISVQEAATIQTFPRDMPWYGSQCSRYRQIGNAVPPKMAFAVAQSVAEALGMDIDANPSLLDELG</sequence>
<dbReference type="GO" id="GO:0032259">
    <property type="term" value="P:methylation"/>
    <property type="evidence" value="ECO:0007669"/>
    <property type="project" value="UniProtKB-KW"/>
</dbReference>
<dbReference type="Gene3D" id="3.90.120.10">
    <property type="entry name" value="DNA Methylase, subunit A, domain 2"/>
    <property type="match status" value="1"/>
</dbReference>
<dbReference type="GO" id="GO:0003677">
    <property type="term" value="F:DNA binding"/>
    <property type="evidence" value="ECO:0007669"/>
    <property type="project" value="TreeGrafter"/>
</dbReference>
<dbReference type="PROSITE" id="PS51679">
    <property type="entry name" value="SAM_MT_C5"/>
    <property type="match status" value="1"/>
</dbReference>
<dbReference type="Pfam" id="PF00145">
    <property type="entry name" value="DNA_methylase"/>
    <property type="match status" value="1"/>
</dbReference>
<evidence type="ECO:0000256" key="3">
    <source>
        <dbReference type="ARBA" id="ARBA00022691"/>
    </source>
</evidence>
<dbReference type="InterPro" id="IPR001525">
    <property type="entry name" value="C5_MeTfrase"/>
</dbReference>
<comment type="catalytic activity">
    <reaction evidence="7">
        <text>a 2'-deoxycytidine in DNA + S-adenosyl-L-methionine = a 5-methyl-2'-deoxycytidine in DNA + S-adenosyl-L-homocysteine + H(+)</text>
        <dbReference type="Rhea" id="RHEA:13681"/>
        <dbReference type="Rhea" id="RHEA-COMP:11369"/>
        <dbReference type="Rhea" id="RHEA-COMP:11370"/>
        <dbReference type="ChEBI" id="CHEBI:15378"/>
        <dbReference type="ChEBI" id="CHEBI:57856"/>
        <dbReference type="ChEBI" id="CHEBI:59789"/>
        <dbReference type="ChEBI" id="CHEBI:85452"/>
        <dbReference type="ChEBI" id="CHEBI:85454"/>
        <dbReference type="EC" id="2.1.1.37"/>
    </reaction>
</comment>
<organism evidence="8 9">
    <name type="scientific">Collinsella aerofaciens</name>
    <dbReference type="NCBI Taxonomy" id="74426"/>
    <lineage>
        <taxon>Bacteria</taxon>
        <taxon>Bacillati</taxon>
        <taxon>Actinomycetota</taxon>
        <taxon>Coriobacteriia</taxon>
        <taxon>Coriobacteriales</taxon>
        <taxon>Coriobacteriaceae</taxon>
        <taxon>Collinsella</taxon>
    </lineage>
</organism>
<dbReference type="PRINTS" id="PR00105">
    <property type="entry name" value="C5METTRFRASE"/>
</dbReference>
<dbReference type="InterPro" id="IPR031303">
    <property type="entry name" value="C5_meth_CS"/>
</dbReference>
<evidence type="ECO:0000256" key="6">
    <source>
        <dbReference type="RuleBase" id="RU000416"/>
    </source>
</evidence>
<evidence type="ECO:0000256" key="2">
    <source>
        <dbReference type="ARBA" id="ARBA00022679"/>
    </source>
</evidence>
<evidence type="ECO:0000256" key="1">
    <source>
        <dbReference type="ARBA" id="ARBA00022603"/>
    </source>
</evidence>
<comment type="caution">
    <text evidence="8">The sequence shown here is derived from an EMBL/GenBank/DDBJ whole genome shotgun (WGS) entry which is preliminary data.</text>
</comment>
<dbReference type="NCBIfam" id="TIGR00675">
    <property type="entry name" value="dcm"/>
    <property type="match status" value="1"/>
</dbReference>
<dbReference type="InterPro" id="IPR050390">
    <property type="entry name" value="C5-Methyltransferase"/>
</dbReference>
<keyword evidence="3 5" id="KW-0949">S-adenosyl-L-methionine</keyword>
<dbReference type="InterPro" id="IPR018117">
    <property type="entry name" value="C5_DNA_meth_AS"/>
</dbReference>
<dbReference type="GO" id="GO:0044027">
    <property type="term" value="P:negative regulation of gene expression via chromosomal CpG island methylation"/>
    <property type="evidence" value="ECO:0007669"/>
    <property type="project" value="TreeGrafter"/>
</dbReference>
<keyword evidence="1 5" id="KW-0489">Methyltransferase</keyword>
<dbReference type="PANTHER" id="PTHR10629:SF52">
    <property type="entry name" value="DNA (CYTOSINE-5)-METHYLTRANSFERASE 1"/>
    <property type="match status" value="1"/>
</dbReference>
<keyword evidence="4" id="KW-0680">Restriction system</keyword>
<dbReference type="PROSITE" id="PS00095">
    <property type="entry name" value="C5_MTASE_2"/>
    <property type="match status" value="1"/>
</dbReference>
<dbReference type="PROSITE" id="PS00094">
    <property type="entry name" value="C5_MTASE_1"/>
    <property type="match status" value="1"/>
</dbReference>
<evidence type="ECO:0000313" key="8">
    <source>
        <dbReference type="EMBL" id="MDB1838817.1"/>
    </source>
</evidence>
<dbReference type="GO" id="GO:0009307">
    <property type="term" value="P:DNA restriction-modification system"/>
    <property type="evidence" value="ECO:0007669"/>
    <property type="project" value="UniProtKB-KW"/>
</dbReference>
<evidence type="ECO:0000313" key="9">
    <source>
        <dbReference type="Proteomes" id="UP001212741"/>
    </source>
</evidence>
<evidence type="ECO:0000256" key="7">
    <source>
        <dbReference type="RuleBase" id="RU000417"/>
    </source>
</evidence>
<reference evidence="8" key="1">
    <citation type="submission" date="2023-01" db="EMBL/GenBank/DDBJ databases">
        <title>Human gut microbiome strain richness.</title>
        <authorList>
            <person name="Chen-Liaw A."/>
        </authorList>
    </citation>
    <scope>NUCLEOTIDE SEQUENCE</scope>
    <source>
        <strain evidence="8">D54st1_D6_D54t1_190329</strain>
    </source>
</reference>
<feature type="active site" evidence="5">
    <location>
        <position position="84"/>
    </location>
</feature>
<proteinExistence type="inferred from homology"/>
<keyword evidence="2 5" id="KW-0808">Transferase</keyword>
<dbReference type="EMBL" id="JAQLEC010000010">
    <property type="protein sequence ID" value="MDB1838817.1"/>
    <property type="molecule type" value="Genomic_DNA"/>
</dbReference>
<evidence type="ECO:0000256" key="5">
    <source>
        <dbReference type="PROSITE-ProRule" id="PRU01016"/>
    </source>
</evidence>
<dbReference type="EC" id="2.1.1.37" evidence="7"/>
<dbReference type="Gene3D" id="3.40.50.150">
    <property type="entry name" value="Vaccinia Virus protein VP39"/>
    <property type="match status" value="1"/>
</dbReference>